<dbReference type="EMBL" id="JACQWF010000043">
    <property type="protein sequence ID" value="MBI4594925.1"/>
    <property type="molecule type" value="Genomic_DNA"/>
</dbReference>
<proteinExistence type="predicted"/>
<dbReference type="Proteomes" id="UP000772181">
    <property type="component" value="Unassembled WGS sequence"/>
</dbReference>
<organism evidence="1 2">
    <name type="scientific">Tectimicrobiota bacterium</name>
    <dbReference type="NCBI Taxonomy" id="2528274"/>
    <lineage>
        <taxon>Bacteria</taxon>
        <taxon>Pseudomonadati</taxon>
        <taxon>Nitrospinota/Tectimicrobiota group</taxon>
        <taxon>Candidatus Tectimicrobiota</taxon>
    </lineage>
</organism>
<evidence type="ECO:0000313" key="2">
    <source>
        <dbReference type="Proteomes" id="UP000772181"/>
    </source>
</evidence>
<evidence type="ECO:0000313" key="1">
    <source>
        <dbReference type="EMBL" id="MBI4594925.1"/>
    </source>
</evidence>
<evidence type="ECO:0008006" key="3">
    <source>
        <dbReference type="Google" id="ProtNLM"/>
    </source>
</evidence>
<protein>
    <recommendedName>
        <fullName evidence="3">DUF2281 domain-containing protein</fullName>
    </recommendedName>
</protein>
<gene>
    <name evidence="1" type="ORF">HY730_00930</name>
</gene>
<comment type="caution">
    <text evidence="1">The sequence shown here is derived from an EMBL/GenBank/DDBJ whole genome shotgun (WGS) entry which is preliminary data.</text>
</comment>
<sequence length="65" mass="7762">MDKIDVKDLPEKEAKLIEELVRLLSQKTKLTKRRPAQEKEEKICFAEWPLGAKDKLTREEIYDYL</sequence>
<dbReference type="AlphaFoldDB" id="A0A933GKP6"/>
<reference evidence="1" key="1">
    <citation type="submission" date="2020-07" db="EMBL/GenBank/DDBJ databases">
        <title>Huge and variable diversity of episymbiotic CPR bacteria and DPANN archaea in groundwater ecosystems.</title>
        <authorList>
            <person name="He C.Y."/>
            <person name="Keren R."/>
            <person name="Whittaker M."/>
            <person name="Farag I.F."/>
            <person name="Doudna J."/>
            <person name="Cate J.H.D."/>
            <person name="Banfield J.F."/>
        </authorList>
    </citation>
    <scope>NUCLEOTIDE SEQUENCE</scope>
    <source>
        <strain evidence="1">NC_groundwater_1482_Ag_S-0.65um_47_24</strain>
    </source>
</reference>
<name>A0A933GKP6_UNCTE</name>
<accession>A0A933GKP6</accession>